<dbReference type="AlphaFoldDB" id="A0AA45LCU8"/>
<dbReference type="SUPFAM" id="SSF56112">
    <property type="entry name" value="Protein kinase-like (PK-like)"/>
    <property type="match status" value="1"/>
</dbReference>
<reference evidence="1" key="1">
    <citation type="submission" date="2021-04" db="EMBL/GenBank/DDBJ databases">
        <title>Genomic sequence of Actinosynnema pretiosum subsp. pretiosum ATCC 31280 (C-14919).</title>
        <authorList>
            <person name="Bai L."/>
            <person name="Wang X."/>
            <person name="Xiao Y."/>
        </authorList>
    </citation>
    <scope>NUCLEOTIDE SEQUENCE</scope>
    <source>
        <strain evidence="1">ATCC 31280</strain>
    </source>
</reference>
<dbReference type="Gene3D" id="3.90.1200.10">
    <property type="match status" value="1"/>
</dbReference>
<sequence length="276" mass="31282">MTTEVSEADARFKRWMRDNLDHAAEHFGVVITGDPLIGWMDRSISAPVREGDSDRWLRVVSEDKQWTGGDFWTGNLDANSFAGLAKPHVLNVFEWEEWRQQRAEIMTRVPGSTCSPTDVLRAGISLDDMWWEELRRTTDTIAATPTKRVNSDQDKVTERLTKQFGDAVDPIVAEWETVHGDVHWANLVRPRFGLLDWELWGRGPKGADAATLLCHSLLVPGTARRVREVYADVLETETGRIAQLYVAARLLRRIRGGDYPDLLEPLELHVRGLLGS</sequence>
<dbReference type="Proteomes" id="UP000677152">
    <property type="component" value="Chromosome"/>
</dbReference>
<accession>A0AA45LCU8</accession>
<proteinExistence type="predicted"/>
<gene>
    <name evidence="1" type="ORF">KCV87_16100</name>
</gene>
<protein>
    <submittedName>
        <fullName evidence="1">Aminoglycoside phosphotransferase</fullName>
    </submittedName>
</protein>
<evidence type="ECO:0000313" key="1">
    <source>
        <dbReference type="EMBL" id="QUF07407.1"/>
    </source>
</evidence>
<dbReference type="EMBL" id="CP073249">
    <property type="protein sequence ID" value="QUF07407.1"/>
    <property type="molecule type" value="Genomic_DNA"/>
</dbReference>
<organism evidence="1 2">
    <name type="scientific">Actinosynnema pretiosum subsp. pretiosum</name>
    <dbReference type="NCBI Taxonomy" id="103721"/>
    <lineage>
        <taxon>Bacteria</taxon>
        <taxon>Bacillati</taxon>
        <taxon>Actinomycetota</taxon>
        <taxon>Actinomycetes</taxon>
        <taxon>Pseudonocardiales</taxon>
        <taxon>Pseudonocardiaceae</taxon>
        <taxon>Actinosynnema</taxon>
    </lineage>
</organism>
<evidence type="ECO:0000313" key="2">
    <source>
        <dbReference type="Proteomes" id="UP000677152"/>
    </source>
</evidence>
<dbReference type="InterPro" id="IPR011009">
    <property type="entry name" value="Kinase-like_dom_sf"/>
</dbReference>
<name>A0AA45LCU8_9PSEU</name>